<dbReference type="EMBL" id="OB797631">
    <property type="protein sequence ID" value="CAD7434474.1"/>
    <property type="molecule type" value="Genomic_DNA"/>
</dbReference>
<organism evidence="2">
    <name type="scientific">Timema monikensis</name>
    <dbReference type="NCBI Taxonomy" id="170555"/>
    <lineage>
        <taxon>Eukaryota</taxon>
        <taxon>Metazoa</taxon>
        <taxon>Ecdysozoa</taxon>
        <taxon>Arthropoda</taxon>
        <taxon>Hexapoda</taxon>
        <taxon>Insecta</taxon>
        <taxon>Pterygota</taxon>
        <taxon>Neoptera</taxon>
        <taxon>Polyneoptera</taxon>
        <taxon>Phasmatodea</taxon>
        <taxon>Timematodea</taxon>
        <taxon>Timematoidea</taxon>
        <taxon>Timematidae</taxon>
        <taxon>Timema</taxon>
    </lineage>
</organism>
<sequence>MLMEKAKVDPFRESCTIEGAAMLVYRQSHLKENTVVIIPNGPISTSPLLRGGACMQAAKSNAGASCDLSLASSPYGSHIVFASVIARSIQSGMDLALFVNRATSSGEHGFVTLLLAMVIRYDMKNRHTPLRSYLFFPVAKCGYISRPVTGGGVTVFTGPASYNRNDQKDDMNRIPYKTSHNTYSRRSRGCHLMQNTGITNIFPSASVDSLSTSTSHTLLESQMWKETNDFDPEKFRQVNRKVKEDYNKQAATPDDISSLPDLRKGTMPSLVSPTPMLDYNISEENILNSIEEEYALNKNSFLSLSQK</sequence>
<evidence type="ECO:0000256" key="1">
    <source>
        <dbReference type="SAM" id="MobiDB-lite"/>
    </source>
</evidence>
<reference evidence="2" key="1">
    <citation type="submission" date="2020-11" db="EMBL/GenBank/DDBJ databases">
        <authorList>
            <person name="Tran Van P."/>
        </authorList>
    </citation>
    <scope>NUCLEOTIDE SEQUENCE</scope>
</reference>
<gene>
    <name evidence="2" type="ORF">TMSB3V08_LOCUS11125</name>
</gene>
<evidence type="ECO:0000313" key="2">
    <source>
        <dbReference type="EMBL" id="CAD7434474.1"/>
    </source>
</evidence>
<dbReference type="AlphaFoldDB" id="A0A7R9HTS0"/>
<protein>
    <submittedName>
        <fullName evidence="2">Uncharacterized protein</fullName>
    </submittedName>
</protein>
<name>A0A7R9HTS0_9NEOP</name>
<accession>A0A7R9HTS0</accession>
<feature type="region of interest" description="Disordered" evidence="1">
    <location>
        <begin position="246"/>
        <end position="269"/>
    </location>
</feature>
<proteinExistence type="predicted"/>